<accession>A0A1X9SG69</accession>
<dbReference type="EMBL" id="KY888882">
    <property type="protein sequence ID" value="ARQ94997.1"/>
    <property type="molecule type" value="Genomic_DNA"/>
</dbReference>
<dbReference type="InterPro" id="IPR012334">
    <property type="entry name" value="Pectin_lyas_fold"/>
</dbReference>
<dbReference type="GO" id="GO:0044423">
    <property type="term" value="C:virion component"/>
    <property type="evidence" value="ECO:0007669"/>
    <property type="project" value="UniProtKB-KW"/>
</dbReference>
<dbReference type="Proteomes" id="UP000222741">
    <property type="component" value="Segment"/>
</dbReference>
<dbReference type="InterPro" id="IPR011050">
    <property type="entry name" value="Pectin_lyase_fold/virulence"/>
</dbReference>
<name>A0A1X9SG69_9CAUD</name>
<dbReference type="SUPFAM" id="SSF51126">
    <property type="entry name" value="Pectin lyase-like"/>
    <property type="match status" value="1"/>
</dbReference>
<evidence type="ECO:0000313" key="4">
    <source>
        <dbReference type="Proteomes" id="UP000222741"/>
    </source>
</evidence>
<comment type="subcellular location">
    <subcellularLocation>
        <location evidence="1">Virion</location>
    </subcellularLocation>
</comment>
<gene>
    <name evidence="3" type="ORF">FLAPJACK_83</name>
</gene>
<organism evidence="3 4">
    <name type="scientific">Bacillus phage Flapjack</name>
    <dbReference type="NCBI Taxonomy" id="1983465"/>
    <lineage>
        <taxon>Viruses</taxon>
        <taxon>Duplodnaviria</taxon>
        <taxon>Heunggongvirae</taxon>
        <taxon>Uroviricota</taxon>
        <taxon>Caudoviricetes</taxon>
        <taxon>Herelleviridae</taxon>
        <taxon>Bastillevirinae</taxon>
        <taxon>Bequatrovirus</taxon>
        <taxon>Bequatrovirus spock</taxon>
    </lineage>
</organism>
<keyword evidence="2" id="KW-0946">Virion</keyword>
<sequence length="717" mass="79417">MAGVSPRSIFTAVYERGLNLRDFAPFTRDDDASSGFEEAFEKMEKSGIKTMYVPGDTYNVSKTIVVPRGVQLVFAPNAIIKPRSNVNIFQMKPLASVEGATIDLKSFPSYDKACFYFNAADIFQFYEQSHVLKDINIMGVQKSSGWLGTGILMEANTPDSYIDNVKCNNITMTNIGKGIHLRVDPSIKDDNHPSWVNANQFHQVTIMNFDYGIYLEGHNSIPRDVGGNLFSQLQLQAEAGSKRMIYCESALNHFDGFFWDLHKMQVTNPAFEFTKTSKFNEVKSAMAQELTESWVDDGYLNSFPSPNNYVSDKRINAFPVSIPYTPNFLGNQDDWMVNGDKRGFTITQTSTHPIISGELTDLLSFDTEAGVTFNMSNVTYENPVVLEIDLSTDPCWYASFLTAVSPWGFQPQGYELDMFDSVSNKWMGGVHWTKNNKSQSHAVSAPWAGADKCTKVRIKFWGNNKVDDPKKPSPIPVATISRIMMTSTKDGGRAYMPYTATPTLPPPDITPILPADKTMVGDQDDILVQADKRYTVASIGAAKTGGNIFGMFSLRKEQFCRWTNPTLAAPIVIEIDFGAKPIPYMESVGIAFGQGETPTNVKIERVTANGGSYVQLTNQAGLKTSSLHVASRAVQTYKLKFTIWGANNVNTLVRINRIFGTTGDGYPVAFVNTESDNTVYGDLSFGDTAKGIVLRSPDGSNWKMSIGNDGVQKWTKI</sequence>
<evidence type="ECO:0000313" key="3">
    <source>
        <dbReference type="EMBL" id="ARQ94997.1"/>
    </source>
</evidence>
<protein>
    <submittedName>
        <fullName evidence="3">Tailspike protein</fullName>
    </submittedName>
</protein>
<reference evidence="4" key="1">
    <citation type="submission" date="2017-04" db="EMBL/GenBank/DDBJ databases">
        <authorList>
            <person name="Abille Z."/>
            <person name="Afsharjavan R."/>
            <person name="Alms C.E."/>
            <person name="Anil A."/>
            <person name="Azuma E.A."/>
            <person name="Boateng D."/>
            <person name="Bowden K.V."/>
            <person name="Bui Q."/>
            <person name="Callaghan K.D."/>
            <person name="Canova P.N."/>
            <person name="Carter A.-G.V."/>
            <person name="Carty B."/>
            <person name="Choudhary A."/>
            <person name="Chugh K."/>
            <person name="Clark C.B."/>
            <person name="Clark J."/>
            <person name="Cortez R."/>
            <person name="Dalwadi R.M."/>
            <person name="Daou G."/>
            <person name="Das M."/>
            <person name="Dasari S."/>
            <person name="Davis E.H."/>
            <person name="Defreitas N."/>
            <person name="Demirji J."/>
            <person name="Endres C."/>
            <person name="Fakhar S."/>
            <person name="Feeley N."/>
            <person name="Flores D.C."/>
            <person name="Fowler A.R."/>
            <person name="George T."/>
            <person name="Greis H.L."/>
            <person name="Groleau D.L."/>
            <person name="Gulati J.K."/>
            <person name="Guzman W."/>
            <person name="Hallworth A.N."/>
            <person name="Hariri A."/>
            <person name="Haya V.N."/>
            <person name="Hoffman A.K."/>
            <person name="Horne B."/>
            <person name="Howard T."/>
            <person name="Iglesia A.J."/>
            <person name="Ijezie O.D."/>
            <person name="Incognito N.A."/>
            <person name="Inen J.A."/>
            <person name="Jaiswal A."/>
            <person name="Jezek R.A."/>
            <person name="Kawa A.C."/>
            <person name="Khan F."/>
            <person name="Khin A.C."/>
            <person name="Knapo J."/>
            <person name="Kong A.S."/>
            <person name="Le B.Q."/>
            <person name="Le Q.M."/>
            <person name="Le T.-H.M."/>
            <person name="Lee M."/>
            <person name="Lockwood J.L."/>
            <person name="Loto-Rojas G.S."/>
            <person name="Mantzavinos A."/>
            <person name="Martinez D.R."/>
            <person name="Meadows A.R."/>
            <person name="Mehr S."/>
            <person name="Mellon M.N."/>
            <person name="Memon S."/>
            <person name="Miller B."/>
            <person name="Min S."/>
            <person name="Mitchell L.M."/>
            <person name="Mohamed I.R."/>
            <person name="Mohammed F.O."/>
            <person name="More S."/>
            <person name="Muntaha S."/>
            <person name="Nadeem I."/>
            <person name="Ndjeumen-Njinguet A.S."/>
            <person name="Ng P."/>
            <person name="Ngu V.E."/>
            <person name="Nguyen B.N."/>
            <person name="OHern C.T."/>
            <person name="Oboh U.S."/>
            <person name="Pagano C.W."/>
            <person name="Panakal P.R."/>
            <person name="Park D.A."/>
            <person name="Parsana D."/>
            <person name="Patel P."/>
            <person name="Patel V.S."/>
            <person name="Patwardhan V.M."/>
            <person name="Pawar S.D."/>
            <person name="Payne V.R."/>
            <person name="Petricel I.M."/>
            <person name="Phillips C."/>
            <person name="Puglisi K.M."/>
            <person name="Ramaprasad G."/>
            <person name="Raza A.S."/>
            <person name="Rivera-Oven A.G."/>
            <person name="Robins E."/>
            <person name="Roeun D.C."/>
            <person name="Rostovtseva N."/>
            <person name="Sadat M."/>
            <person name="Seas A."/>
            <person name="So E.J."/>
            <person name="Sogbesan C."/>
            <person name="Strumsky L.A."/>
            <person name="Sun J.L."/>
            <person name="Sutherland H.J."/>
            <person name="Tchakounte I."/>
            <person name="Tewell J.R."/>
            <person name="Thapa D.J."/>
            <person name="Tkach Y."/>
            <person name="Tran C.D."/>
            <person name="Tran V."/>
            <person name="Vithayathil T."/>
            <person name="Vivekanandan A."/>
            <person name="Wang S.R."/>
            <person name="White E."/>
            <person name="Yang A.L."/>
            <person name="Ye D.T."/>
            <person name="Yirenkyi M."/>
            <person name="Zarb J.S."/>
            <person name="Zhang S."/>
            <person name="Zhou M.T."/>
            <person name="Cao A."/>
            <person name="Nguyen K.M."/>
            <person name="Patel K."/>
            <person name="Patel P."/>
            <person name="Pennington E."/>
            <person name="Sendze O."/>
            <person name="Zahangir S."/>
            <person name="Correa-Mendez M."/>
            <person name="Fabian M.F."/>
            <person name="Liu S."/>
            <person name="Jethmalani Y."/>
            <person name="Nunn R."/>
            <person name="Prakash A."/>
            <person name="Louise T."/>
            <person name="Russell D.A."/>
            <person name="Hatfull G.F."/>
            <person name="Erill I."/>
            <person name="Caruso S.M."/>
        </authorList>
    </citation>
    <scope>NUCLEOTIDE SEQUENCE [LARGE SCALE GENOMIC DNA]</scope>
</reference>
<dbReference type="GO" id="GO:0051701">
    <property type="term" value="P:biological process involved in interaction with host"/>
    <property type="evidence" value="ECO:0007669"/>
    <property type="project" value="UniProtKB-ARBA"/>
</dbReference>
<evidence type="ECO:0000256" key="1">
    <source>
        <dbReference type="ARBA" id="ARBA00004328"/>
    </source>
</evidence>
<dbReference type="GO" id="GO:0019058">
    <property type="term" value="P:viral life cycle"/>
    <property type="evidence" value="ECO:0007669"/>
    <property type="project" value="UniProtKB-ARBA"/>
</dbReference>
<proteinExistence type="predicted"/>
<dbReference type="Gene3D" id="2.160.20.10">
    <property type="entry name" value="Single-stranded right-handed beta-helix, Pectin lyase-like"/>
    <property type="match status" value="1"/>
</dbReference>
<evidence type="ECO:0000256" key="2">
    <source>
        <dbReference type="ARBA" id="ARBA00022844"/>
    </source>
</evidence>